<name>A0ACB9MCP6_9MYRT</name>
<dbReference type="EMBL" id="CM042889">
    <property type="protein sequence ID" value="KAI4321326.1"/>
    <property type="molecule type" value="Genomic_DNA"/>
</dbReference>
<accession>A0ACB9MCP6</accession>
<organism evidence="1 2">
    <name type="scientific">Melastoma candidum</name>
    <dbReference type="NCBI Taxonomy" id="119954"/>
    <lineage>
        <taxon>Eukaryota</taxon>
        <taxon>Viridiplantae</taxon>
        <taxon>Streptophyta</taxon>
        <taxon>Embryophyta</taxon>
        <taxon>Tracheophyta</taxon>
        <taxon>Spermatophyta</taxon>
        <taxon>Magnoliopsida</taxon>
        <taxon>eudicotyledons</taxon>
        <taxon>Gunneridae</taxon>
        <taxon>Pentapetalae</taxon>
        <taxon>rosids</taxon>
        <taxon>malvids</taxon>
        <taxon>Myrtales</taxon>
        <taxon>Melastomataceae</taxon>
        <taxon>Melastomatoideae</taxon>
        <taxon>Melastomateae</taxon>
        <taxon>Melastoma</taxon>
    </lineage>
</organism>
<reference evidence="2" key="1">
    <citation type="journal article" date="2023" name="Front. Plant Sci.">
        <title>Chromosomal-level genome assembly of Melastoma candidum provides insights into trichome evolution.</title>
        <authorList>
            <person name="Zhong Y."/>
            <person name="Wu W."/>
            <person name="Sun C."/>
            <person name="Zou P."/>
            <person name="Liu Y."/>
            <person name="Dai S."/>
            <person name="Zhou R."/>
        </authorList>
    </citation>
    <scope>NUCLEOTIDE SEQUENCE [LARGE SCALE GENOMIC DNA]</scope>
</reference>
<proteinExistence type="predicted"/>
<evidence type="ECO:0000313" key="1">
    <source>
        <dbReference type="EMBL" id="KAI4321326.1"/>
    </source>
</evidence>
<protein>
    <submittedName>
        <fullName evidence="1">Uncharacterized protein</fullName>
    </submittedName>
</protein>
<sequence>MGIGKQLHLILLVGVAVSSLVPPQRVPILAAASPVPYGGHVKNWTAPPTLAVTATEFGLAATTEEFLMESEISQAVLNYLGVVVHYGDSGKPVVTCGVIGYRACLPDANGQTPKQCDKLKRECIY</sequence>
<comment type="caution">
    <text evidence="1">The sequence shown here is derived from an EMBL/GenBank/DDBJ whole genome shotgun (WGS) entry which is preliminary data.</text>
</comment>
<evidence type="ECO:0000313" key="2">
    <source>
        <dbReference type="Proteomes" id="UP001057402"/>
    </source>
</evidence>
<gene>
    <name evidence="1" type="ORF">MLD38_034723</name>
</gene>
<dbReference type="Proteomes" id="UP001057402">
    <property type="component" value="Chromosome 10"/>
</dbReference>
<keyword evidence="2" id="KW-1185">Reference proteome</keyword>